<feature type="compositionally biased region" description="Basic and acidic residues" evidence="1">
    <location>
        <begin position="58"/>
        <end position="69"/>
    </location>
</feature>
<dbReference type="Proteomes" id="UP000823927">
    <property type="component" value="Unassembled WGS sequence"/>
</dbReference>
<reference evidence="3" key="1">
    <citation type="submission" date="2020-10" db="EMBL/GenBank/DDBJ databases">
        <authorList>
            <person name="Gilroy R."/>
        </authorList>
    </citation>
    <scope>NUCLEOTIDE SEQUENCE</scope>
    <source>
        <strain evidence="3">CHK178-757</strain>
    </source>
</reference>
<feature type="transmembrane region" description="Helical" evidence="2">
    <location>
        <begin position="137"/>
        <end position="159"/>
    </location>
</feature>
<feature type="transmembrane region" description="Helical" evidence="2">
    <location>
        <begin position="106"/>
        <end position="131"/>
    </location>
</feature>
<proteinExistence type="predicted"/>
<dbReference type="AlphaFoldDB" id="A0A9D1F764"/>
<keyword evidence="2" id="KW-0472">Membrane</keyword>
<name>A0A9D1F764_9FIRM</name>
<reference evidence="3" key="2">
    <citation type="journal article" date="2021" name="PeerJ">
        <title>Extensive microbial diversity within the chicken gut microbiome revealed by metagenomics and culture.</title>
        <authorList>
            <person name="Gilroy R."/>
            <person name="Ravi A."/>
            <person name="Getino M."/>
            <person name="Pursley I."/>
            <person name="Horton D.L."/>
            <person name="Alikhan N.F."/>
            <person name="Baker D."/>
            <person name="Gharbi K."/>
            <person name="Hall N."/>
            <person name="Watson M."/>
            <person name="Adriaenssens E.M."/>
            <person name="Foster-Nyarko E."/>
            <person name="Jarju S."/>
            <person name="Secka A."/>
            <person name="Antonio M."/>
            <person name="Oren A."/>
            <person name="Chaudhuri R.R."/>
            <person name="La Ragione R."/>
            <person name="Hildebrand F."/>
            <person name="Pallen M.J."/>
        </authorList>
    </citation>
    <scope>NUCLEOTIDE SEQUENCE</scope>
    <source>
        <strain evidence="3">CHK178-757</strain>
    </source>
</reference>
<organism evidence="3 4">
    <name type="scientific">Candidatus Scybalocola faecigallinarum</name>
    <dbReference type="NCBI Taxonomy" id="2840941"/>
    <lineage>
        <taxon>Bacteria</taxon>
        <taxon>Bacillati</taxon>
        <taxon>Bacillota</taxon>
        <taxon>Clostridia</taxon>
        <taxon>Lachnospirales</taxon>
        <taxon>Lachnospiraceae</taxon>
        <taxon>Lachnospiraceae incertae sedis</taxon>
        <taxon>Candidatus Scybalocola (ex Gilroy et al. 2021)</taxon>
    </lineage>
</organism>
<gene>
    <name evidence="3" type="ORF">IAB46_14170</name>
</gene>
<evidence type="ECO:0000256" key="1">
    <source>
        <dbReference type="SAM" id="MobiDB-lite"/>
    </source>
</evidence>
<dbReference type="EMBL" id="DVIT01000060">
    <property type="protein sequence ID" value="HIS48669.1"/>
    <property type="molecule type" value="Genomic_DNA"/>
</dbReference>
<sequence>MPWCPKCKTEYIEGVEVCADCHTPLVASLEEGSGDPDTETLTEEIYAADEGTDPQDGPEFREADGSHPPEDEDELSEEDLSRKLREHTSTYVRPEERYSDSRSSGYMLTIIGAVGLAALVLIMTDVIHLSLDPVMQYVFYGVLGILFIVFLIMGISALNKAKEYKKRIRTETQNSLDLLEWLCDDEQKAQLDACYEGESSPEEAYFACQDLMKRLLTQKDPQIKEDYMNYIIEKAYTQLYES</sequence>
<evidence type="ECO:0000313" key="4">
    <source>
        <dbReference type="Proteomes" id="UP000823927"/>
    </source>
</evidence>
<comment type="caution">
    <text evidence="3">The sequence shown here is derived from an EMBL/GenBank/DDBJ whole genome shotgun (WGS) entry which is preliminary data.</text>
</comment>
<accession>A0A9D1F764</accession>
<feature type="region of interest" description="Disordered" evidence="1">
    <location>
        <begin position="29"/>
        <end position="96"/>
    </location>
</feature>
<evidence type="ECO:0000313" key="3">
    <source>
        <dbReference type="EMBL" id="HIS48669.1"/>
    </source>
</evidence>
<evidence type="ECO:0000256" key="2">
    <source>
        <dbReference type="SAM" id="Phobius"/>
    </source>
</evidence>
<keyword evidence="2" id="KW-0812">Transmembrane</keyword>
<keyword evidence="2" id="KW-1133">Transmembrane helix</keyword>
<protein>
    <submittedName>
        <fullName evidence="3">Uncharacterized protein</fullName>
    </submittedName>
</protein>
<feature type="compositionally biased region" description="Basic and acidic residues" evidence="1">
    <location>
        <begin position="79"/>
        <end position="96"/>
    </location>
</feature>
<feature type="compositionally biased region" description="Acidic residues" evidence="1">
    <location>
        <begin position="32"/>
        <end position="53"/>
    </location>
</feature>